<organism evidence="2 3">
    <name type="scientific">Colletotrichum abscissum</name>
    <dbReference type="NCBI Taxonomy" id="1671311"/>
    <lineage>
        <taxon>Eukaryota</taxon>
        <taxon>Fungi</taxon>
        <taxon>Dikarya</taxon>
        <taxon>Ascomycota</taxon>
        <taxon>Pezizomycotina</taxon>
        <taxon>Sordariomycetes</taxon>
        <taxon>Hypocreomycetidae</taxon>
        <taxon>Glomerellales</taxon>
        <taxon>Glomerellaceae</taxon>
        <taxon>Colletotrichum</taxon>
        <taxon>Colletotrichum acutatum species complex</taxon>
    </lineage>
</organism>
<accession>A0A9P9XSW6</accession>
<comment type="caution">
    <text evidence="2">The sequence shown here is derived from an EMBL/GenBank/DDBJ whole genome shotgun (WGS) entry which is preliminary data.</text>
</comment>
<feature type="chain" id="PRO_5040399982" evidence="1">
    <location>
        <begin position="26"/>
        <end position="255"/>
    </location>
</feature>
<gene>
    <name evidence="2" type="ORF">CABS02_00802</name>
</gene>
<keyword evidence="3" id="KW-1185">Reference proteome</keyword>
<evidence type="ECO:0000256" key="1">
    <source>
        <dbReference type="SAM" id="SignalP"/>
    </source>
</evidence>
<dbReference type="SUPFAM" id="SSF49785">
    <property type="entry name" value="Galactose-binding domain-like"/>
    <property type="match status" value="1"/>
</dbReference>
<reference evidence="2" key="1">
    <citation type="submission" date="2019-01" db="EMBL/GenBank/DDBJ databases">
        <title>Colletotrichum abscissum LGMF1257.</title>
        <authorList>
            <person name="Baroncelli R."/>
        </authorList>
    </citation>
    <scope>NUCLEOTIDE SEQUENCE</scope>
    <source>
        <strain evidence="2">Ca142</strain>
    </source>
</reference>
<keyword evidence="1" id="KW-0732">Signal</keyword>
<dbReference type="OrthoDB" id="5424295at2759"/>
<feature type="signal peptide" evidence="1">
    <location>
        <begin position="1"/>
        <end position="25"/>
    </location>
</feature>
<proteinExistence type="predicted"/>
<evidence type="ECO:0000313" key="3">
    <source>
        <dbReference type="Proteomes" id="UP001056436"/>
    </source>
</evidence>
<name>A0A9P9XSW6_9PEZI</name>
<dbReference type="Gene3D" id="2.60.120.260">
    <property type="entry name" value="Galactose-binding domain-like"/>
    <property type="match status" value="1"/>
</dbReference>
<dbReference type="AlphaFoldDB" id="A0A9P9XSW6"/>
<sequence>MFVSTTVSIFVGMLAIGTTATTTHARCNADNCYRALFPCPSPSAVSSASAFCATLTAGGTTATNLPARATSACGTSASRYISACACGPTCTPSPTPPCGSPSGPNLLTNGDFECGIGPWIVQNLDQNARVGVTSAASHTGTHSFESRLLYDRNSQDPVVSARLSTPVFSVQPGVPCKLRFWSYFDNQAAGFIGIQFNGEPKRTLDAGDAGGWGIWKVFEVEYTPVTDKLDITLEFLYGRVASVVRVDGVEFGYLH</sequence>
<protein>
    <submittedName>
        <fullName evidence="2">Uncharacterized protein</fullName>
    </submittedName>
</protein>
<dbReference type="EMBL" id="SDAQ01000002">
    <property type="protein sequence ID" value="KAI3558762.1"/>
    <property type="molecule type" value="Genomic_DNA"/>
</dbReference>
<dbReference type="InterPro" id="IPR008979">
    <property type="entry name" value="Galactose-bd-like_sf"/>
</dbReference>
<dbReference type="Proteomes" id="UP001056436">
    <property type="component" value="Unassembled WGS sequence"/>
</dbReference>
<evidence type="ECO:0000313" key="2">
    <source>
        <dbReference type="EMBL" id="KAI3558762.1"/>
    </source>
</evidence>